<dbReference type="PANTHER" id="PTHR11306:SF68">
    <property type="entry name" value="NPC INTRACELLULAR CHOLESTEROL TRANSPORTER 2"/>
    <property type="match status" value="1"/>
</dbReference>
<dbReference type="GO" id="GO:0032934">
    <property type="term" value="F:sterol binding"/>
    <property type="evidence" value="ECO:0007669"/>
    <property type="project" value="InterPro"/>
</dbReference>
<evidence type="ECO:0000256" key="3">
    <source>
        <dbReference type="ARBA" id="ARBA00021477"/>
    </source>
</evidence>
<evidence type="ECO:0000256" key="7">
    <source>
        <dbReference type="ARBA" id="ARBA00032516"/>
    </source>
</evidence>
<keyword evidence="5 8" id="KW-0732">Signal</keyword>
<dbReference type="InterPro" id="IPR039670">
    <property type="entry name" value="NPC2-like"/>
</dbReference>
<keyword evidence="11" id="KW-1185">Reference proteome</keyword>
<dbReference type="GO" id="GO:0032367">
    <property type="term" value="P:intracellular cholesterol transport"/>
    <property type="evidence" value="ECO:0007669"/>
    <property type="project" value="InterPro"/>
</dbReference>
<name>A0A8K0ENH1_BRALA</name>
<reference evidence="10" key="1">
    <citation type="submission" date="2022-01" db="EMBL/GenBank/DDBJ databases">
        <authorList>
            <person name="Braso-Vives M."/>
        </authorList>
    </citation>
    <scope>NUCLEOTIDE SEQUENCE</scope>
</reference>
<comment type="subcellular location">
    <subcellularLocation>
        <location evidence="1">Secreted</location>
    </subcellularLocation>
</comment>
<dbReference type="EMBL" id="OV696689">
    <property type="protein sequence ID" value="CAH1262678.1"/>
    <property type="molecule type" value="Genomic_DNA"/>
</dbReference>
<keyword evidence="6" id="KW-1015">Disulfide bond</keyword>
<dbReference type="OrthoDB" id="6489092at2759"/>
<dbReference type="Pfam" id="PF02221">
    <property type="entry name" value="E1_DerP2_DerF2"/>
    <property type="match status" value="1"/>
</dbReference>
<accession>A0A8K0ENH1</accession>
<evidence type="ECO:0000256" key="4">
    <source>
        <dbReference type="ARBA" id="ARBA00022525"/>
    </source>
</evidence>
<protein>
    <recommendedName>
        <fullName evidence="3">NPC intracellular cholesterol transporter 2</fullName>
    </recommendedName>
    <alternativeName>
        <fullName evidence="7">Epididymal secretory protein E1</fullName>
    </alternativeName>
</protein>
<dbReference type="InterPro" id="IPR033916">
    <property type="entry name" value="ML_Npc2-like"/>
</dbReference>
<evidence type="ECO:0000256" key="8">
    <source>
        <dbReference type="SAM" id="SignalP"/>
    </source>
</evidence>
<dbReference type="FunFam" id="2.60.40.770:FF:000001">
    <property type="entry name" value="NPC intracellular cholesterol transporter 2"/>
    <property type="match status" value="1"/>
</dbReference>
<proteinExistence type="inferred from homology"/>
<feature type="signal peptide" evidence="8">
    <location>
        <begin position="1"/>
        <end position="20"/>
    </location>
</feature>
<dbReference type="AlphaFoldDB" id="A0A8K0ENH1"/>
<dbReference type="CDD" id="cd00916">
    <property type="entry name" value="Npc2_like"/>
    <property type="match status" value="1"/>
</dbReference>
<dbReference type="GO" id="GO:0005576">
    <property type="term" value="C:extracellular region"/>
    <property type="evidence" value="ECO:0007669"/>
    <property type="project" value="UniProtKB-SubCell"/>
</dbReference>
<evidence type="ECO:0000259" key="9">
    <source>
        <dbReference type="SMART" id="SM00737"/>
    </source>
</evidence>
<dbReference type="InterPro" id="IPR003172">
    <property type="entry name" value="ML_dom"/>
</dbReference>
<sequence>MTLKHILFLAFCVGISVILGSPVPVYKDCGSKGAKINSIDITPCATEPCQLVKGRNVSVILGFTTNKQITKVSADVHAILAGIRVPYPLQNPDGCKDSGLTCPIAGGGTFNYTSSLLVAKTYPSIKLVVEWEIKDQDGDVIWCFQVPAQVGG</sequence>
<gene>
    <name evidence="10" type="primary">NPC2</name>
    <name evidence="10" type="ORF">BLAG_LOCUS17634</name>
</gene>
<dbReference type="SMART" id="SM00737">
    <property type="entry name" value="ML"/>
    <property type="match status" value="1"/>
</dbReference>
<evidence type="ECO:0000313" key="11">
    <source>
        <dbReference type="Proteomes" id="UP000838412"/>
    </source>
</evidence>
<comment type="similarity">
    <text evidence="2">Belongs to the NPC2 family.</text>
</comment>
<feature type="domain" description="MD-2-related lipid-recognition" evidence="9">
    <location>
        <begin position="26"/>
        <end position="148"/>
    </location>
</feature>
<evidence type="ECO:0000256" key="6">
    <source>
        <dbReference type="ARBA" id="ARBA00023157"/>
    </source>
</evidence>
<evidence type="ECO:0000256" key="2">
    <source>
        <dbReference type="ARBA" id="ARBA00006370"/>
    </source>
</evidence>
<dbReference type="InterPro" id="IPR014756">
    <property type="entry name" value="Ig_E-set"/>
</dbReference>
<dbReference type="Gene3D" id="2.60.40.770">
    <property type="match status" value="1"/>
</dbReference>
<organism evidence="10 11">
    <name type="scientific">Branchiostoma lanceolatum</name>
    <name type="common">Common lancelet</name>
    <name type="synonym">Amphioxus lanceolatum</name>
    <dbReference type="NCBI Taxonomy" id="7740"/>
    <lineage>
        <taxon>Eukaryota</taxon>
        <taxon>Metazoa</taxon>
        <taxon>Chordata</taxon>
        <taxon>Cephalochordata</taxon>
        <taxon>Leptocardii</taxon>
        <taxon>Amphioxiformes</taxon>
        <taxon>Branchiostomatidae</taxon>
        <taxon>Branchiostoma</taxon>
    </lineage>
</organism>
<dbReference type="SUPFAM" id="SSF81296">
    <property type="entry name" value="E set domains"/>
    <property type="match status" value="1"/>
</dbReference>
<dbReference type="Proteomes" id="UP000838412">
    <property type="component" value="Chromosome 4"/>
</dbReference>
<feature type="chain" id="PRO_5035481862" description="NPC intracellular cholesterol transporter 2" evidence="8">
    <location>
        <begin position="21"/>
        <end position="152"/>
    </location>
</feature>
<dbReference type="PANTHER" id="PTHR11306">
    <property type="entry name" value="NIEMANN PICK TYPE C2 PROTEIN NPC2-RELATED"/>
    <property type="match status" value="1"/>
</dbReference>
<evidence type="ECO:0000256" key="5">
    <source>
        <dbReference type="ARBA" id="ARBA00022729"/>
    </source>
</evidence>
<evidence type="ECO:0000313" key="10">
    <source>
        <dbReference type="EMBL" id="CAH1262678.1"/>
    </source>
</evidence>
<evidence type="ECO:0000256" key="1">
    <source>
        <dbReference type="ARBA" id="ARBA00004613"/>
    </source>
</evidence>
<keyword evidence="4" id="KW-0964">Secreted</keyword>